<reference evidence="5" key="1">
    <citation type="journal article" date="2019" name="Int. J. Syst. Evol. Microbiol.">
        <title>The Global Catalogue of Microorganisms (GCM) 10K type strain sequencing project: providing services to taxonomists for standard genome sequencing and annotation.</title>
        <authorList>
            <consortium name="The Broad Institute Genomics Platform"/>
            <consortium name="The Broad Institute Genome Sequencing Center for Infectious Disease"/>
            <person name="Wu L."/>
            <person name="Ma J."/>
        </authorList>
    </citation>
    <scope>NUCLEOTIDE SEQUENCE [LARGE SCALE GENOMIC DNA]</scope>
    <source>
        <strain evidence="5">KCTC 52277</strain>
    </source>
</reference>
<feature type="domain" description="Peptidase S9 prolyl oligopeptidase catalytic" evidence="3">
    <location>
        <begin position="427"/>
        <end position="638"/>
    </location>
</feature>
<dbReference type="EC" id="3.4.-.-" evidence="4"/>
<gene>
    <name evidence="4" type="ORF">ACFOE0_20865</name>
</gene>
<dbReference type="InterPro" id="IPR029058">
    <property type="entry name" value="AB_hydrolase_fold"/>
</dbReference>
<comment type="caution">
    <text evidence="4">The sequence shown here is derived from an EMBL/GenBank/DDBJ whole genome shotgun (WGS) entry which is preliminary data.</text>
</comment>
<evidence type="ECO:0000313" key="5">
    <source>
        <dbReference type="Proteomes" id="UP001595621"/>
    </source>
</evidence>
<dbReference type="Pfam" id="PF00326">
    <property type="entry name" value="Peptidase_S9"/>
    <property type="match status" value="1"/>
</dbReference>
<accession>A0ABV7GIP4</accession>
<feature type="signal peptide" evidence="2">
    <location>
        <begin position="1"/>
        <end position="21"/>
    </location>
</feature>
<name>A0ABV7GIP4_9GAMM</name>
<organism evidence="4 5">
    <name type="scientific">Shewanella submarina</name>
    <dbReference type="NCBI Taxonomy" id="2016376"/>
    <lineage>
        <taxon>Bacteria</taxon>
        <taxon>Pseudomonadati</taxon>
        <taxon>Pseudomonadota</taxon>
        <taxon>Gammaproteobacteria</taxon>
        <taxon>Alteromonadales</taxon>
        <taxon>Shewanellaceae</taxon>
        <taxon>Shewanella</taxon>
    </lineage>
</organism>
<dbReference type="RefSeq" id="WP_248934474.1">
    <property type="nucleotide sequence ID" value="NZ_JAKILF010000001.1"/>
</dbReference>
<evidence type="ECO:0000256" key="2">
    <source>
        <dbReference type="SAM" id="SignalP"/>
    </source>
</evidence>
<feature type="chain" id="PRO_5046319899" evidence="2">
    <location>
        <begin position="22"/>
        <end position="643"/>
    </location>
</feature>
<dbReference type="SUPFAM" id="SSF53474">
    <property type="entry name" value="alpha/beta-Hydrolases"/>
    <property type="match status" value="1"/>
</dbReference>
<evidence type="ECO:0000313" key="4">
    <source>
        <dbReference type="EMBL" id="MFC3140608.1"/>
    </source>
</evidence>
<keyword evidence="1 4" id="KW-0378">Hydrolase</keyword>
<dbReference type="InterPro" id="IPR001375">
    <property type="entry name" value="Peptidase_S9_cat"/>
</dbReference>
<keyword evidence="2" id="KW-0732">Signal</keyword>
<dbReference type="Proteomes" id="UP001595621">
    <property type="component" value="Unassembled WGS sequence"/>
</dbReference>
<keyword evidence="5" id="KW-1185">Reference proteome</keyword>
<sequence length="643" mass="71701">MSLFRKSGQLLVALVSLSSVAATPDVKDFVRHSEFHNVKISPDGKHLAVLMNNDGGKSLAFLNTKTLQPVFALKADRKDLPENFYWVNDERVVVQVGRSHGSLEKPFVTGELFAINYDGSKARMIAGYRSKGGMALSADAYFLLDNLDGDEKHILVYRRTINKSGGALPEVVKLNVYNGRERKIKRAPVPYGSFLIDNHGVPRFATGMTSDGKTKLYYSPAKGEDWELFKDEFAGEFEPLGFSSDNDSVYVLQSEDGGTKGLYQYNLKTGKSSELYRSEIADPTYAISSNLNEVYGLRMDEDFPTYLFIKPDTKEAQVHKALVGAFNGDAVEITSKTRDGKQMVVWVNGDRNPGAFYLVDTDKLSARFLLAARPWLKADQLAMTEPFRLKTPDGLQLNGYLTLPQGKQKDLPTIVMPHGGPHARDYWGFHPDAQMLASQGYAVVQVNFRGSTGYGQRFEQAGWGEWGNKIQDDITLATQYAIQSGVADKDRICIYGASFGGYSALQSAIREPELYKCAIGYVGVYDLPMLYDEGDIRSIKWGDAYLDKTLGTDVASQQSQSPARNVDMLKAPVLIVHGEDDERAHIEHAYALRDALDKKGHPYEWLVKDKEGHGFYNEENILEMYQTMLRFLDTHIGKGTPAN</sequence>
<proteinExistence type="predicted"/>
<dbReference type="SUPFAM" id="SSF82171">
    <property type="entry name" value="DPP6 N-terminal domain-like"/>
    <property type="match status" value="1"/>
</dbReference>
<dbReference type="EMBL" id="JBHRTD010000018">
    <property type="protein sequence ID" value="MFC3140608.1"/>
    <property type="molecule type" value="Genomic_DNA"/>
</dbReference>
<dbReference type="PANTHER" id="PTHR42776:SF27">
    <property type="entry name" value="DIPEPTIDYL PEPTIDASE FAMILY MEMBER 6"/>
    <property type="match status" value="1"/>
</dbReference>
<protein>
    <submittedName>
        <fullName evidence="4">Alpha/beta hydrolase family protein</fullName>
        <ecNumber evidence="4">3.4.-.-</ecNumber>
    </submittedName>
</protein>
<dbReference type="Gene3D" id="3.40.50.1820">
    <property type="entry name" value="alpha/beta hydrolase"/>
    <property type="match status" value="1"/>
</dbReference>
<evidence type="ECO:0000259" key="3">
    <source>
        <dbReference type="Pfam" id="PF00326"/>
    </source>
</evidence>
<dbReference type="GO" id="GO:0016787">
    <property type="term" value="F:hydrolase activity"/>
    <property type="evidence" value="ECO:0007669"/>
    <property type="project" value="UniProtKB-KW"/>
</dbReference>
<dbReference type="PANTHER" id="PTHR42776">
    <property type="entry name" value="SERINE PEPTIDASE S9 FAMILY MEMBER"/>
    <property type="match status" value="1"/>
</dbReference>
<evidence type="ECO:0000256" key="1">
    <source>
        <dbReference type="ARBA" id="ARBA00022801"/>
    </source>
</evidence>